<evidence type="ECO:0000256" key="1">
    <source>
        <dbReference type="SAM" id="MobiDB-lite"/>
    </source>
</evidence>
<dbReference type="KEGG" id="nvi:116416864"/>
<evidence type="ECO:0000313" key="2">
    <source>
        <dbReference type="EnsemblMetazoa" id="XP_031782948"/>
    </source>
</evidence>
<accession>A0A7M7Q927</accession>
<proteinExistence type="predicted"/>
<evidence type="ECO:0000313" key="3">
    <source>
        <dbReference type="Proteomes" id="UP000002358"/>
    </source>
</evidence>
<dbReference type="Proteomes" id="UP000002358">
    <property type="component" value="Unassembled WGS sequence"/>
</dbReference>
<dbReference type="EnsemblMetazoa" id="XM_031927088">
    <property type="protein sequence ID" value="XP_031782948"/>
    <property type="gene ID" value="LOC116416864"/>
</dbReference>
<feature type="region of interest" description="Disordered" evidence="1">
    <location>
        <begin position="43"/>
        <end position="63"/>
    </location>
</feature>
<reference evidence="2" key="1">
    <citation type="submission" date="2021-01" db="UniProtKB">
        <authorList>
            <consortium name="EnsemblMetazoa"/>
        </authorList>
    </citation>
    <scope>IDENTIFICATION</scope>
</reference>
<dbReference type="RefSeq" id="XP_031782948.1">
    <property type="nucleotide sequence ID" value="XM_031927088.1"/>
</dbReference>
<dbReference type="AlphaFoldDB" id="A0A7M7Q927"/>
<dbReference type="GeneID" id="116416864"/>
<keyword evidence="3" id="KW-1185">Reference proteome</keyword>
<name>A0A7M7Q927_NASVI</name>
<sequence length="414" mass="44078">MYEKRRLKSQNKADVAWKTEKASLVELNKNLDINITLTIERAGGRGRGGRGRGGSGFVGPVSDNEFDPASATIEPVGDPIDDSVTGTNGGIDTGNTATSASGLVVDAGNATGPAGRINGENTAGNTSINTVGSAGNLAADFGAGNAICSSAGYGSCPAGGSANGTSTSVVILYLKLYPIFANVVDPLLTLVQRMLLGAAKEMLVVAAEVSLLVEVMDVVEESMLNDNPNFYNPQHQAVGYGAYEPHPRQRFYLQERLYNYVPYNHWKNWTKDDHEVSKEIKNLKNTVYGLSKRVKTQEATALTRGSAELPATATITAPASSGKVTEAGTTLMTNALSAQQMPALQMPVSSMPPLQMPMFASHMLAQQMAAPQTPILQAMQGQMPMAPNQAPTINPYQMLAQQPQAYFNPFGWQF</sequence>
<protein>
    <submittedName>
        <fullName evidence="2">Uncharacterized protein</fullName>
    </submittedName>
</protein>
<organism evidence="2 3">
    <name type="scientific">Nasonia vitripennis</name>
    <name type="common">Parasitic wasp</name>
    <dbReference type="NCBI Taxonomy" id="7425"/>
    <lineage>
        <taxon>Eukaryota</taxon>
        <taxon>Metazoa</taxon>
        <taxon>Ecdysozoa</taxon>
        <taxon>Arthropoda</taxon>
        <taxon>Hexapoda</taxon>
        <taxon>Insecta</taxon>
        <taxon>Pterygota</taxon>
        <taxon>Neoptera</taxon>
        <taxon>Endopterygota</taxon>
        <taxon>Hymenoptera</taxon>
        <taxon>Apocrita</taxon>
        <taxon>Proctotrupomorpha</taxon>
        <taxon>Chalcidoidea</taxon>
        <taxon>Pteromalidae</taxon>
        <taxon>Pteromalinae</taxon>
        <taxon>Nasonia</taxon>
    </lineage>
</organism>
<dbReference type="InParanoid" id="A0A7M7Q927"/>